<protein>
    <submittedName>
        <fullName evidence="2">Uncharacterized protein</fullName>
    </submittedName>
</protein>
<dbReference type="Proteomes" id="UP000650582">
    <property type="component" value="Unassembled WGS sequence"/>
</dbReference>
<reference evidence="2" key="1">
    <citation type="submission" date="2020-09" db="EMBL/GenBank/DDBJ databases">
        <title>Comparative genome analyses of four rice-infecting Rhizoctonia solani isolates reveal extensive enrichment of homogalacturonan modification genes.</title>
        <authorList>
            <person name="Lee D.-Y."/>
            <person name="Jeon J."/>
            <person name="Kim K.-T."/>
            <person name="Cheong K."/>
            <person name="Song H."/>
            <person name="Choi G."/>
            <person name="Ko J."/>
            <person name="Opiyo S.O."/>
            <person name="Zuo S."/>
            <person name="Madhav S."/>
            <person name="Lee Y.-H."/>
            <person name="Wang G.-L."/>
        </authorList>
    </citation>
    <scope>NUCLEOTIDE SEQUENCE</scope>
    <source>
        <strain evidence="2">AG1-IA YN-7</strain>
    </source>
</reference>
<dbReference type="EMBL" id="JACYCC010000037">
    <property type="protein sequence ID" value="KAF8679596.1"/>
    <property type="molecule type" value="Genomic_DNA"/>
</dbReference>
<comment type="caution">
    <text evidence="2">The sequence shown here is derived from an EMBL/GenBank/DDBJ whole genome shotgun (WGS) entry which is preliminary data.</text>
</comment>
<proteinExistence type="predicted"/>
<evidence type="ECO:0000313" key="3">
    <source>
        <dbReference type="Proteomes" id="UP000650582"/>
    </source>
</evidence>
<accession>A0A8H7H8H2</accession>
<sequence length="82" mass="9046">MKANTVESLQILKYAIRNRYKHKRASVAANDKGGDDDTSPQGSQSDQSEDTSDSSSLDFMTRLGDADWGHDAILDEDLDINL</sequence>
<organism evidence="2 3">
    <name type="scientific">Rhizoctonia solani</name>
    <dbReference type="NCBI Taxonomy" id="456999"/>
    <lineage>
        <taxon>Eukaryota</taxon>
        <taxon>Fungi</taxon>
        <taxon>Dikarya</taxon>
        <taxon>Basidiomycota</taxon>
        <taxon>Agaricomycotina</taxon>
        <taxon>Agaricomycetes</taxon>
        <taxon>Cantharellales</taxon>
        <taxon>Ceratobasidiaceae</taxon>
        <taxon>Rhizoctonia</taxon>
    </lineage>
</organism>
<feature type="region of interest" description="Disordered" evidence="1">
    <location>
        <begin position="23"/>
        <end position="60"/>
    </location>
</feature>
<dbReference type="AlphaFoldDB" id="A0A8H7H8H2"/>
<evidence type="ECO:0000256" key="1">
    <source>
        <dbReference type="SAM" id="MobiDB-lite"/>
    </source>
</evidence>
<evidence type="ECO:0000313" key="2">
    <source>
        <dbReference type="EMBL" id="KAF8679596.1"/>
    </source>
</evidence>
<name>A0A8H7H8H2_9AGAM</name>
<gene>
    <name evidence="2" type="ORF">RHS04_04867</name>
</gene>